<evidence type="ECO:0000313" key="1">
    <source>
        <dbReference type="EMBL" id="SHO59308.1"/>
    </source>
</evidence>
<dbReference type="EMBL" id="FRFG01000120">
    <property type="protein sequence ID" value="SHO59308.1"/>
    <property type="molecule type" value="Genomic_DNA"/>
</dbReference>
<dbReference type="AlphaFoldDB" id="A0A1M7Z2X2"/>
<name>A0A1M7Z2X2_9VIBR</name>
<evidence type="ECO:0000313" key="2">
    <source>
        <dbReference type="Proteomes" id="UP000184600"/>
    </source>
</evidence>
<gene>
    <name evidence="1" type="ORF">VQ7734_05092</name>
</gene>
<dbReference type="Proteomes" id="UP000184600">
    <property type="component" value="Unassembled WGS sequence"/>
</dbReference>
<organism evidence="1 2">
    <name type="scientific">Vibrio quintilis</name>
    <dbReference type="NCBI Taxonomy" id="1117707"/>
    <lineage>
        <taxon>Bacteria</taxon>
        <taxon>Pseudomonadati</taxon>
        <taxon>Pseudomonadota</taxon>
        <taxon>Gammaproteobacteria</taxon>
        <taxon>Vibrionales</taxon>
        <taxon>Vibrionaceae</taxon>
        <taxon>Vibrio</taxon>
    </lineage>
</organism>
<keyword evidence="2" id="KW-1185">Reference proteome</keyword>
<accession>A0A1M7Z2X2</accession>
<protein>
    <submittedName>
        <fullName evidence="1">Uncharacterized protein</fullName>
    </submittedName>
</protein>
<reference evidence="2" key="1">
    <citation type="submission" date="2016-12" db="EMBL/GenBank/DDBJ databases">
        <authorList>
            <person name="Rodrigo-Torres L."/>
            <person name="Arahal R.D."/>
            <person name="Lucena T."/>
        </authorList>
    </citation>
    <scope>NUCLEOTIDE SEQUENCE [LARGE SCALE GENOMIC DNA]</scope>
</reference>
<sequence length="89" mass="10146">MKFTEVYSGILRIIAIMLRASLAKRFSFLSCTPQAATMRKSLAHPLPRSGLGRQTLNIIPDHIMRTFMEWPVCVKVHFLSEVIYDGCSF</sequence>
<proteinExistence type="predicted"/>